<evidence type="ECO:0000256" key="1">
    <source>
        <dbReference type="SAM" id="SignalP"/>
    </source>
</evidence>
<dbReference type="GeneID" id="89921668"/>
<protein>
    <submittedName>
        <fullName evidence="2">Uncharacterized protein</fullName>
    </submittedName>
</protein>
<dbReference type="RefSeq" id="XP_064663818.1">
    <property type="nucleotide sequence ID" value="XM_064797584.1"/>
</dbReference>
<dbReference type="AlphaFoldDB" id="A0AAV9PQY0"/>
<proteinExistence type="predicted"/>
<gene>
    <name evidence="2" type="ORF">LTR77_000317</name>
</gene>
<reference evidence="2 3" key="1">
    <citation type="submission" date="2023-08" db="EMBL/GenBank/DDBJ databases">
        <title>Black Yeasts Isolated from many extreme environments.</title>
        <authorList>
            <person name="Coleine C."/>
            <person name="Stajich J.E."/>
            <person name="Selbmann L."/>
        </authorList>
    </citation>
    <scope>NUCLEOTIDE SEQUENCE [LARGE SCALE GENOMIC DNA]</scope>
    <source>
        <strain evidence="2 3">CCFEE 5935</strain>
    </source>
</reference>
<dbReference type="EMBL" id="JAVRRT010000001">
    <property type="protein sequence ID" value="KAK5175180.1"/>
    <property type="molecule type" value="Genomic_DNA"/>
</dbReference>
<name>A0AAV9PQY0_9PEZI</name>
<sequence length="648" mass="68382">MPSHTSMKAFALLFAGLTAAKPLRHHLYPRQEVTAEATPAPTASPTSLESPIVQKGAVTLTVSGEALTCSVDSVTGMTTTMATTIGSTTFTKGVLTITPTLGCLCNDATVVGLGTSTGTDGLNTITVRKILSLQSRQTRMTIADVPLVRNGWQSRSSHRRLGYDPTYVAEWCQPLQDSDPEKLVALWEDKNVGHVLDLWTREKSENGGDNWLQNIIEHVAPTIGSTNLGGCGQIGGNCVNTLKCEDMVAQGFAAHYWILQAVVGFHSKLQASHEALQDGTIDNMLSIAQITEDFSAPSSDGMNSLVLIASLLSASIFLAGSVTGVVGALAGEAAIAANAVKASAQAAQRVTTDEAKLATLAGQIASSDKIVSIVGGTTRITNAGGAGLWTTASTFTMINAFADPKGQVDSTLLNDQLHNMFNQSLSQMETLGNLAMGRGGDYSALPTAPGSGTAEPLPDDSYIAGFFSDGKFLLAESSPLFTNTVQATYGTFKAKIVDQALQSGGLQVFAQSFDEEDYCKDENVGGPGAIWMDPLGDGTFYCMQLYRDNNGGGCPNGDGTCEYVQAGSDVLDKLTNDYGFNLENYYSAAAQCNKAGLENSLPDYTTMQYDGVTPACYYNIPAFKAKNAGSCTGNNNAICKYTFDLSDF</sequence>
<feature type="chain" id="PRO_5043474358" evidence="1">
    <location>
        <begin position="21"/>
        <end position="648"/>
    </location>
</feature>
<keyword evidence="3" id="KW-1185">Reference proteome</keyword>
<comment type="caution">
    <text evidence="2">The sequence shown here is derived from an EMBL/GenBank/DDBJ whole genome shotgun (WGS) entry which is preliminary data.</text>
</comment>
<keyword evidence="1" id="KW-0732">Signal</keyword>
<evidence type="ECO:0000313" key="2">
    <source>
        <dbReference type="EMBL" id="KAK5175180.1"/>
    </source>
</evidence>
<feature type="signal peptide" evidence="1">
    <location>
        <begin position="1"/>
        <end position="20"/>
    </location>
</feature>
<dbReference type="Proteomes" id="UP001337655">
    <property type="component" value="Unassembled WGS sequence"/>
</dbReference>
<organism evidence="2 3">
    <name type="scientific">Saxophila tyrrhenica</name>
    <dbReference type="NCBI Taxonomy" id="1690608"/>
    <lineage>
        <taxon>Eukaryota</taxon>
        <taxon>Fungi</taxon>
        <taxon>Dikarya</taxon>
        <taxon>Ascomycota</taxon>
        <taxon>Pezizomycotina</taxon>
        <taxon>Dothideomycetes</taxon>
        <taxon>Dothideomycetidae</taxon>
        <taxon>Mycosphaerellales</taxon>
        <taxon>Extremaceae</taxon>
        <taxon>Saxophila</taxon>
    </lineage>
</organism>
<evidence type="ECO:0000313" key="3">
    <source>
        <dbReference type="Proteomes" id="UP001337655"/>
    </source>
</evidence>
<accession>A0AAV9PQY0</accession>